<dbReference type="RefSeq" id="WP_062940820.1">
    <property type="nucleotide sequence ID" value="NZ_CP171845.1"/>
</dbReference>
<dbReference type="InterPro" id="IPR029510">
    <property type="entry name" value="Ald_DH_CS_GLU"/>
</dbReference>
<evidence type="ECO:0000313" key="10">
    <source>
        <dbReference type="EMBL" id="KZB01784.1"/>
    </source>
</evidence>
<dbReference type="FunFam" id="3.40.605.10:FF:000026">
    <property type="entry name" value="Aldehyde dehydrogenase, putative"/>
    <property type="match status" value="1"/>
</dbReference>
<organism evidence="10">
    <name type="scientific">Rhizobium leguminosarum</name>
    <dbReference type="NCBI Taxonomy" id="384"/>
    <lineage>
        <taxon>Bacteria</taxon>
        <taxon>Pseudomonadati</taxon>
        <taxon>Pseudomonadota</taxon>
        <taxon>Alphaproteobacteria</taxon>
        <taxon>Hyphomicrobiales</taxon>
        <taxon>Rhizobiaceae</taxon>
        <taxon>Rhizobium/Agrobacterium group</taxon>
        <taxon>Rhizobium</taxon>
    </lineage>
</organism>
<dbReference type="EMBL" id="LVYU01000078">
    <property type="protein sequence ID" value="KZB01784.1"/>
    <property type="molecule type" value="Genomic_DNA"/>
</dbReference>
<reference evidence="10" key="1">
    <citation type="submission" date="2016-03" db="EMBL/GenBank/DDBJ databases">
        <title>Microsymbionts genomes from the relict species Vavilovia formosa.</title>
        <authorList>
            <person name="Chirak E."/>
            <person name="Kimeklis A."/>
            <person name="Kopat V."/>
            <person name="Andronov E."/>
        </authorList>
    </citation>
    <scope>NUCLEOTIDE SEQUENCE [LARGE SCALE GENOMIC DNA]</scope>
    <source>
        <strain evidence="10">Vaf12</strain>
    </source>
</reference>
<sequence>MTVREYGIWIGGEWVDKASKVERTSPAHGTLLARFSEGAEEDVDAAVAAARKAFDNRSIWSGLPGSERAKAISRWLDLIVRDTEKLAKIEAEEVGKPIRFGRGETEWAVELGRYAAALAYQIPGDLVNNIGDANLGLVTREPRGVIGMITPWNFPLVTLFQKLPFALAAGCTAVIKPSELTSGTTLEIAALAKEAGIPDGVINVVSGSGRTVGEALTGHPGVDMISFTGSTQVGKRIAQRCAEQMKRVGLELGGKAANIVFADADLDSAVDGVVFGYILNQGEECVQGTRLLVEEAIAEDFIKQLVDRSKKIRMGLPEDEQADVGALIHEQHMEKVLSYIKTGVDEGAKLEIGGGRLTDNGLGKGFYVAPTIFSGVTPEMTLFRDEIFGPVLAVTTFKSVEEAVALANDTKYGLGNGVWTKDIDKAIQVSRELKSGTVYVNTFLETSVQMPFGGFKESGVGRENGMDGLLEFTEVKSTFIKLGKRALALPHTV</sequence>
<gene>
    <name evidence="10" type="ORF">A4A59_12150</name>
</gene>
<dbReference type="InterPro" id="IPR015590">
    <property type="entry name" value="Aldehyde_DH_dom"/>
</dbReference>
<dbReference type="InterPro" id="IPR016162">
    <property type="entry name" value="Ald_DH_N"/>
</dbReference>
<keyword evidence="6" id="KW-0558">Oxidation</keyword>
<evidence type="ECO:0000256" key="1">
    <source>
        <dbReference type="ARBA" id="ARBA00009986"/>
    </source>
</evidence>
<dbReference type="PROSITE" id="PS00687">
    <property type="entry name" value="ALDEHYDE_DEHYDR_GLU"/>
    <property type="match status" value="1"/>
</dbReference>
<evidence type="ECO:0000256" key="8">
    <source>
        <dbReference type="RuleBase" id="RU003345"/>
    </source>
</evidence>
<dbReference type="Gene3D" id="3.40.309.10">
    <property type="entry name" value="Aldehyde Dehydrogenase, Chain A, domain 2"/>
    <property type="match status" value="1"/>
</dbReference>
<keyword evidence="4" id="KW-0630">Potassium</keyword>
<dbReference type="InterPro" id="IPR016161">
    <property type="entry name" value="Ald_DH/histidinol_DH"/>
</dbReference>
<evidence type="ECO:0000256" key="3">
    <source>
        <dbReference type="ARBA" id="ARBA00022857"/>
    </source>
</evidence>
<dbReference type="GO" id="GO:0046872">
    <property type="term" value="F:metal ion binding"/>
    <property type="evidence" value="ECO:0007669"/>
    <property type="project" value="UniProtKB-KW"/>
</dbReference>
<comment type="similarity">
    <text evidence="1 8">Belongs to the aldehyde dehydrogenase family.</text>
</comment>
<evidence type="ECO:0000256" key="5">
    <source>
        <dbReference type="ARBA" id="ARBA00023002"/>
    </source>
</evidence>
<accession>A0A154IMG8</accession>
<protein>
    <submittedName>
        <fullName evidence="10">Sorbosone dehydrogenase</fullName>
    </submittedName>
</protein>
<dbReference type="AlphaFoldDB" id="A0A154IMG8"/>
<evidence type="ECO:0000259" key="9">
    <source>
        <dbReference type="Pfam" id="PF00171"/>
    </source>
</evidence>
<dbReference type="GO" id="GO:0016620">
    <property type="term" value="F:oxidoreductase activity, acting on the aldehyde or oxo group of donors, NAD or NADP as acceptor"/>
    <property type="evidence" value="ECO:0007669"/>
    <property type="project" value="InterPro"/>
</dbReference>
<evidence type="ECO:0000256" key="2">
    <source>
        <dbReference type="ARBA" id="ARBA00022723"/>
    </source>
</evidence>
<evidence type="ECO:0000256" key="6">
    <source>
        <dbReference type="ARBA" id="ARBA00023097"/>
    </source>
</evidence>
<comment type="caution">
    <text evidence="10">The sequence shown here is derived from an EMBL/GenBank/DDBJ whole genome shotgun (WGS) entry which is preliminary data.</text>
</comment>
<dbReference type="FunFam" id="3.40.309.10:FF:000012">
    <property type="entry name" value="Betaine aldehyde dehydrogenase"/>
    <property type="match status" value="1"/>
</dbReference>
<dbReference type="SUPFAM" id="SSF53720">
    <property type="entry name" value="ALDH-like"/>
    <property type="match status" value="1"/>
</dbReference>
<feature type="active site" evidence="7">
    <location>
        <position position="251"/>
    </location>
</feature>
<dbReference type="FunFam" id="3.40.605.10:FF:000007">
    <property type="entry name" value="NAD/NADP-dependent betaine aldehyde dehydrogenase"/>
    <property type="match status" value="1"/>
</dbReference>
<dbReference type="InterPro" id="IPR016163">
    <property type="entry name" value="Ald_DH_C"/>
</dbReference>
<name>A0A154IMG8_RHILE</name>
<keyword evidence="3" id="KW-0521">NADP</keyword>
<feature type="domain" description="Aldehyde dehydrogenase" evidence="9">
    <location>
        <begin position="14"/>
        <end position="477"/>
    </location>
</feature>
<keyword evidence="5 8" id="KW-0560">Oxidoreductase</keyword>
<evidence type="ECO:0000256" key="7">
    <source>
        <dbReference type="PROSITE-ProRule" id="PRU10007"/>
    </source>
</evidence>
<dbReference type="PANTHER" id="PTHR11699">
    <property type="entry name" value="ALDEHYDE DEHYDROGENASE-RELATED"/>
    <property type="match status" value="1"/>
</dbReference>
<evidence type="ECO:0000256" key="4">
    <source>
        <dbReference type="ARBA" id="ARBA00022958"/>
    </source>
</evidence>
<dbReference type="Pfam" id="PF00171">
    <property type="entry name" value="Aldedh"/>
    <property type="match status" value="1"/>
</dbReference>
<proteinExistence type="inferred from homology"/>
<keyword evidence="2" id="KW-0479">Metal-binding</keyword>
<dbReference type="Gene3D" id="3.40.605.10">
    <property type="entry name" value="Aldehyde Dehydrogenase, Chain A, domain 1"/>
    <property type="match status" value="1"/>
</dbReference>